<feature type="region of interest" description="Disordered" evidence="1">
    <location>
        <begin position="1"/>
        <end position="36"/>
    </location>
</feature>
<evidence type="ECO:0000313" key="2">
    <source>
        <dbReference type="EMBL" id="CAF9941114.1"/>
    </source>
</evidence>
<keyword evidence="3" id="KW-1185">Reference proteome</keyword>
<evidence type="ECO:0000313" key="3">
    <source>
        <dbReference type="Proteomes" id="UP000664534"/>
    </source>
</evidence>
<accession>A0A8H3J5U6</accession>
<dbReference type="EMBL" id="CAJPDT010000141">
    <property type="protein sequence ID" value="CAF9941114.1"/>
    <property type="molecule type" value="Genomic_DNA"/>
</dbReference>
<gene>
    <name evidence="2" type="ORF">IMSHALPRED_002434</name>
</gene>
<protein>
    <submittedName>
        <fullName evidence="2">Uncharacterized protein</fullName>
    </submittedName>
</protein>
<name>A0A8H3J5U6_9LECA</name>
<reference evidence="2" key="1">
    <citation type="submission" date="2021-03" db="EMBL/GenBank/DDBJ databases">
        <authorList>
            <person name="Tagirdzhanova G."/>
        </authorList>
    </citation>
    <scope>NUCLEOTIDE SEQUENCE</scope>
</reference>
<dbReference type="AlphaFoldDB" id="A0A8H3J5U6"/>
<comment type="caution">
    <text evidence="2">The sequence shown here is derived from an EMBL/GenBank/DDBJ whole genome shotgun (WGS) entry which is preliminary data.</text>
</comment>
<organism evidence="2 3">
    <name type="scientific">Imshaugia aleurites</name>
    <dbReference type="NCBI Taxonomy" id="172621"/>
    <lineage>
        <taxon>Eukaryota</taxon>
        <taxon>Fungi</taxon>
        <taxon>Dikarya</taxon>
        <taxon>Ascomycota</taxon>
        <taxon>Pezizomycotina</taxon>
        <taxon>Lecanoromycetes</taxon>
        <taxon>OSLEUM clade</taxon>
        <taxon>Lecanoromycetidae</taxon>
        <taxon>Lecanorales</taxon>
        <taxon>Lecanorineae</taxon>
        <taxon>Parmeliaceae</taxon>
        <taxon>Imshaugia</taxon>
    </lineage>
</organism>
<proteinExistence type="predicted"/>
<feature type="compositionally biased region" description="Polar residues" evidence="1">
    <location>
        <begin position="10"/>
        <end position="36"/>
    </location>
</feature>
<evidence type="ECO:0000256" key="1">
    <source>
        <dbReference type="SAM" id="MobiDB-lite"/>
    </source>
</evidence>
<dbReference type="Proteomes" id="UP000664534">
    <property type="component" value="Unassembled WGS sequence"/>
</dbReference>
<sequence>MALPIGQSIPVHNNPSPYQNFNTKPPTQPSQALETRNSIQPTTSYQSFRLFHLPTELRLIIYSMAIAAGNMGILRTSHAVYEEASTLMHEAAIFRIPTYSYGPLYSIRAPLIDFRTSQVVQKVEVRVTIEPVPNARGVQAFMSIVPFTANAGAVVQRDTCHITFRKTTRTVLSVKPESLLCVVKKLRGFKRIIVTATAESRAEDTVTQRAFIQAMNESVYRMALEELEPVFGPGIWHDGPLQESRYIEFRPMHA</sequence>